<feature type="non-terminal residue" evidence="2">
    <location>
        <position position="127"/>
    </location>
</feature>
<dbReference type="EMBL" id="CADCTS010000025">
    <property type="protein sequence ID" value="CAA9286516.1"/>
    <property type="molecule type" value="Genomic_DNA"/>
</dbReference>
<reference evidence="2" key="1">
    <citation type="submission" date="2020-02" db="EMBL/GenBank/DDBJ databases">
        <authorList>
            <person name="Meier V. D."/>
        </authorList>
    </citation>
    <scope>NUCLEOTIDE SEQUENCE</scope>
    <source>
        <strain evidence="2">AVDCRST_MAG48</strain>
    </source>
</reference>
<feature type="compositionally biased region" description="Low complexity" evidence="1">
    <location>
        <begin position="96"/>
        <end position="107"/>
    </location>
</feature>
<accession>A0A6J4JSS8</accession>
<protein>
    <submittedName>
        <fullName evidence="2">Transcriptional regulator, GntR family</fullName>
    </submittedName>
</protein>
<feature type="non-terminal residue" evidence="2">
    <location>
        <position position="1"/>
    </location>
</feature>
<sequence>EQQRAVRAARPPAGPDLGRAGRRSDPGPGRRPRDHRGAARRPSAAAGADARHQARRRAGDRGQGLPQPGAGGFRRDGGPARHRGGRPAGGEHRAHAAAAAGRAAAAARRGDELGRGAAAGPLGPGGL</sequence>
<feature type="region of interest" description="Disordered" evidence="1">
    <location>
        <begin position="1"/>
        <end position="127"/>
    </location>
</feature>
<organism evidence="2">
    <name type="scientific">uncultured Friedmanniella sp</name>
    <dbReference type="NCBI Taxonomy" id="335381"/>
    <lineage>
        <taxon>Bacteria</taxon>
        <taxon>Bacillati</taxon>
        <taxon>Actinomycetota</taxon>
        <taxon>Actinomycetes</taxon>
        <taxon>Propionibacteriales</taxon>
        <taxon>Nocardioidaceae</taxon>
        <taxon>Friedmanniella</taxon>
        <taxon>environmental samples</taxon>
    </lineage>
</organism>
<name>A0A6J4JSS8_9ACTN</name>
<feature type="compositionally biased region" description="Basic and acidic residues" evidence="1">
    <location>
        <begin position="49"/>
        <end position="60"/>
    </location>
</feature>
<feature type="compositionally biased region" description="Low complexity" evidence="1">
    <location>
        <begin position="1"/>
        <end position="11"/>
    </location>
</feature>
<proteinExistence type="predicted"/>
<evidence type="ECO:0000256" key="1">
    <source>
        <dbReference type="SAM" id="MobiDB-lite"/>
    </source>
</evidence>
<dbReference type="AlphaFoldDB" id="A0A6J4JSS8"/>
<gene>
    <name evidence="2" type="ORF">AVDCRST_MAG48-169</name>
</gene>
<evidence type="ECO:0000313" key="2">
    <source>
        <dbReference type="EMBL" id="CAA9286516.1"/>
    </source>
</evidence>